<dbReference type="EMBL" id="BAABJO010000004">
    <property type="protein sequence ID" value="GAA5114746.1"/>
    <property type="molecule type" value="Genomic_DNA"/>
</dbReference>
<evidence type="ECO:0000313" key="2">
    <source>
        <dbReference type="EMBL" id="GAA5114746.1"/>
    </source>
</evidence>
<proteinExistence type="predicted"/>
<gene>
    <name evidence="2" type="ORF">GCM10023320_12460</name>
</gene>
<evidence type="ECO:0000313" key="3">
    <source>
        <dbReference type="Proteomes" id="UP001500804"/>
    </source>
</evidence>
<protein>
    <recommendedName>
        <fullName evidence="4">FAS1 domain-containing protein</fullName>
    </recommendedName>
</protein>
<feature type="region of interest" description="Disordered" evidence="1">
    <location>
        <begin position="26"/>
        <end position="100"/>
    </location>
</feature>
<reference evidence="3" key="1">
    <citation type="journal article" date="2019" name="Int. J. Syst. Evol. Microbiol.">
        <title>The Global Catalogue of Microorganisms (GCM) 10K type strain sequencing project: providing services to taxonomists for standard genome sequencing and annotation.</title>
        <authorList>
            <consortium name="The Broad Institute Genomics Platform"/>
            <consortium name="The Broad Institute Genome Sequencing Center for Infectious Disease"/>
            <person name="Wu L."/>
            <person name="Ma J."/>
        </authorList>
    </citation>
    <scope>NUCLEOTIDE SEQUENCE [LARGE SCALE GENOMIC DNA]</scope>
    <source>
        <strain evidence="3">JCM 18302</strain>
    </source>
</reference>
<comment type="caution">
    <text evidence="2">The sequence shown here is derived from an EMBL/GenBank/DDBJ whole genome shotgun (WGS) entry which is preliminary data.</text>
</comment>
<name>A0ABP9NCR7_9PSEU</name>
<keyword evidence="3" id="KW-1185">Reference proteome</keyword>
<evidence type="ECO:0008006" key="4">
    <source>
        <dbReference type="Google" id="ProtNLM"/>
    </source>
</evidence>
<feature type="compositionally biased region" description="Low complexity" evidence="1">
    <location>
        <begin position="41"/>
        <end position="50"/>
    </location>
</feature>
<organism evidence="2 3">
    <name type="scientific">Pseudonocardia adelaidensis</name>
    <dbReference type="NCBI Taxonomy" id="648754"/>
    <lineage>
        <taxon>Bacteria</taxon>
        <taxon>Bacillati</taxon>
        <taxon>Actinomycetota</taxon>
        <taxon>Actinomycetes</taxon>
        <taxon>Pseudonocardiales</taxon>
        <taxon>Pseudonocardiaceae</taxon>
        <taxon>Pseudonocardia</taxon>
    </lineage>
</organism>
<evidence type="ECO:0000256" key="1">
    <source>
        <dbReference type="SAM" id="MobiDB-lite"/>
    </source>
</evidence>
<dbReference type="Proteomes" id="UP001500804">
    <property type="component" value="Unassembled WGS sequence"/>
</dbReference>
<accession>A0ABP9NCR7</accession>
<sequence>MIPFLEGWIGLGWGDQWRAQIYAGNLHRPMGVGSGPRRGPDSLPSPTTSSDEYDVSSHASGTGRASSGPRLRIGAARRRAGHLSPGVRSHDGVLHTIDAS</sequence>